<keyword evidence="3" id="KW-0378">Hydrolase</keyword>
<feature type="compositionally biased region" description="Low complexity" evidence="4">
    <location>
        <begin position="102"/>
        <end position="120"/>
    </location>
</feature>
<keyword evidence="2" id="KW-0833">Ubl conjugation pathway</keyword>
<organism evidence="6 7">
    <name type="scientific">Rhipicephalus microplus</name>
    <name type="common">Cattle tick</name>
    <name type="synonym">Boophilus microplus</name>
    <dbReference type="NCBI Taxonomy" id="6941"/>
    <lineage>
        <taxon>Eukaryota</taxon>
        <taxon>Metazoa</taxon>
        <taxon>Ecdysozoa</taxon>
        <taxon>Arthropoda</taxon>
        <taxon>Chelicerata</taxon>
        <taxon>Arachnida</taxon>
        <taxon>Acari</taxon>
        <taxon>Parasitiformes</taxon>
        <taxon>Ixodida</taxon>
        <taxon>Ixodoidea</taxon>
        <taxon>Ixodidae</taxon>
        <taxon>Rhipicephalinae</taxon>
        <taxon>Rhipicephalus</taxon>
        <taxon>Boophilus</taxon>
    </lineage>
</organism>
<feature type="compositionally biased region" description="Basic and acidic residues" evidence="4">
    <location>
        <begin position="1409"/>
        <end position="1422"/>
    </location>
</feature>
<feature type="compositionally biased region" description="Polar residues" evidence="4">
    <location>
        <begin position="1171"/>
        <end position="1206"/>
    </location>
</feature>
<dbReference type="FunFam" id="3.90.70.10:FF:000041">
    <property type="entry name" value="Inactive ubiquitin carboxyl-terminal hydrolase 53"/>
    <property type="match status" value="1"/>
</dbReference>
<name>A0A9J6EJ65_RHIMP</name>
<dbReference type="Gene3D" id="3.90.70.10">
    <property type="entry name" value="Cysteine proteinases"/>
    <property type="match status" value="1"/>
</dbReference>
<feature type="region of interest" description="Disordered" evidence="4">
    <location>
        <begin position="1165"/>
        <end position="1209"/>
    </location>
</feature>
<dbReference type="Proteomes" id="UP000821866">
    <property type="component" value="Chromosome 2"/>
</dbReference>
<accession>A0A9J6EJ65</accession>
<evidence type="ECO:0000256" key="2">
    <source>
        <dbReference type="ARBA" id="ARBA00022786"/>
    </source>
</evidence>
<sequence>MPPVCEHRAWLSPEGGKPRPAREKLRPRSLSVEGGHGAGQGRVCERHQPGAQHDDAPLHYVDHPHQGAAQHAGPEQLLPQQRRTGERASTKTPLQPGDPVLARRSPPVAAAVSAPASPHRVSFETPAGSRRGGLLKGRERNGRDAASLAGIWTAGRWFEGRRQEGTLQDGDRDAAPGVAILPRPAKWKVEEEEGRKQVLWHLDIFRRSFRDLSGHICMSDSCIFCALKELFAQFQYSQESALPPDALRRALAETFFDQRRFQLGYMDDAAECFENILQRIHFHIASQEVEDMCNVAHCIPHQKFAMTLVEQTVCHVCGASSEPLPFTQMVHYVSASALCLQASLVDSKEQKPVSFGELLRRAGGMGDIRDCPSSCGAKIQICKTLMNRPDIVSLGLVWDSERPSVDHIVDVLDSIGMTVNMDEMFHKVVDTRWASTVTHHLVGIVTYYGKHYSTFFFHTKLCVWIYFDDATVREASIEIGPHWQQVVDKCHRGHFQPLLLLYANPNGTPVSTATAPTSVIHYISEHKKKQMDLKRSTSEKHRYGQQNGKNSDQLPAGMHIASDASWSRGSYLTNKKGISIGGRSAVQEPLPISDMAFAHCAKPRARTYSDTSIMSERPYEQHGSGSDLETQHVHTIEGAHHVARQAGRNNTSDIDINGTYISRQAVESVLSLQHKQRQRTLHGANTPVVPGSRNSSSSLESFENSLHMREKASDCVDGACRRRDSGNWSGDRNMNNFSKHEYSNIGMLVDKGYDSYSLSSTDSYPSAGMPGSPAKADPRLQQIPEAVHISNRLKRAIHHSLLQGSDSASDSVFDDVFTSGKGEEESQDCDKLCSQAEMCLKMSYEKEQAGDLKMAIFFSDSAAAKARAAMDAPYGNAQSLIAAKMKHSMSVMRSSNLSKRLKEAEERRRGKESNGYDAHHSRQGSRDSTHSRHTRQGSRDSACTVIDLSEPVKSIEIYATLPKKSSKKKSALFAQSSLQQWHTSSQDDMAIKMMSDGEYTLNPKTKMRNGVGSHGETNGTKMKDPEFSDYSSEWEQSKKPSLHRTLSNPTGMKNHDAEDGGNASASMKKQHRIRRKLMGGFMRRKNRSLPDLREGKDAPQAESRALDDTVIFDAKNECGIKQESSNEDEAREDHSATIKRRGFHQPHRAFVSRNYAQRPLLTKVDPPQVDGVTSSASLHQKNTACGQQDDSSKQTPCWPQPRQQPSEGVIPSTMLHHRNTGFEQQDLSAIQVPCWPQTRQKPPEKLGNKTVGVDIGGFSDSHMPNTAVNLPNGFNLNQGMALEPNSFLTELHNKRTQILKSLPKPTENVRKHQGGEPATPVKLEQHSSSAPSGNNWLCELQSKQMAMLKKGDHVDDVKTTRDKDTIPSGKDEAVRQPLMYCATQVANRNEYLAESQATQYPNGFIQSSDEQHNESAEEQEDIKPKSVKDLALRFEKILRPTLPDQEVSIVREELQLSAVKEPSFTANKGALGSAGNLVTPRDSSCESQAMSVSSLAMRSERTSASASLQTGSENMCQGRPFGTSQFTQSAAAPCHRTANSASHSQQVTPAGQTCQPQNLAKSLCSSGSLPPLHQAPISPPAPCPINSVRHHASFTRPLVPQTSFQSTSPVIGTINGTSNHLAPSHGDSVLVASSIGVSSHGASSSGGGSYGTASYEQKPRPPSAQQLYGKAFPNVKYDLAETRFFSMARGHPAVPVVGETTLHTTSPANNDSSKRPTRPPDYETALQRLEMIKEQHRTTSPDTCQFPAKTPPDVLQGQQLPQSEVELGKMRKTALKKCVTFSDEVVLVACAEEEEDDYVPNPLLERVYRQHAAKQDCSRECHETSQFEDISSVHSSDSCDSVCHVDSVVRPHDSSQVPCNLCHKKFVSPPTVYCPDCAFYMSRFQKRT</sequence>
<feature type="region of interest" description="Disordered" evidence="4">
    <location>
        <begin position="1"/>
        <end position="140"/>
    </location>
</feature>
<gene>
    <name evidence="6" type="ORF">HPB51_023744</name>
</gene>
<protein>
    <recommendedName>
        <fullName evidence="5">USP domain-containing protein</fullName>
    </recommendedName>
</protein>
<feature type="compositionally biased region" description="Basic and acidic residues" evidence="4">
    <location>
        <begin position="900"/>
        <end position="930"/>
    </location>
</feature>
<evidence type="ECO:0000313" key="6">
    <source>
        <dbReference type="EMBL" id="KAH8034430.1"/>
    </source>
</evidence>
<dbReference type="VEuPathDB" id="VectorBase:LOC119161574"/>
<dbReference type="EMBL" id="JABSTU010000004">
    <property type="protein sequence ID" value="KAH8034430.1"/>
    <property type="molecule type" value="Genomic_DNA"/>
</dbReference>
<dbReference type="PANTHER" id="PTHR22975:SF9">
    <property type="entry name" value="ECHINUS SPLICE FORM 3"/>
    <property type="match status" value="1"/>
</dbReference>
<feature type="region of interest" description="Disordered" evidence="4">
    <location>
        <begin position="1700"/>
        <end position="1721"/>
    </location>
</feature>
<evidence type="ECO:0000259" key="5">
    <source>
        <dbReference type="PROSITE" id="PS50235"/>
    </source>
</evidence>
<dbReference type="InterPro" id="IPR028889">
    <property type="entry name" value="USP"/>
</dbReference>
<reference evidence="6" key="2">
    <citation type="submission" date="2021-09" db="EMBL/GenBank/DDBJ databases">
        <authorList>
            <person name="Jia N."/>
            <person name="Wang J."/>
            <person name="Shi W."/>
            <person name="Du L."/>
            <person name="Sun Y."/>
            <person name="Zhan W."/>
            <person name="Jiang J."/>
            <person name="Wang Q."/>
            <person name="Zhang B."/>
            <person name="Ji P."/>
            <person name="Sakyi L.B."/>
            <person name="Cui X."/>
            <person name="Yuan T."/>
            <person name="Jiang B."/>
            <person name="Yang W."/>
            <person name="Lam T.T.-Y."/>
            <person name="Chang Q."/>
            <person name="Ding S."/>
            <person name="Wang X."/>
            <person name="Zhu J."/>
            <person name="Ruan X."/>
            <person name="Zhao L."/>
            <person name="Wei J."/>
            <person name="Que T."/>
            <person name="Du C."/>
            <person name="Cheng J."/>
            <person name="Dai P."/>
            <person name="Han X."/>
            <person name="Huang E."/>
            <person name="Gao Y."/>
            <person name="Liu J."/>
            <person name="Shao H."/>
            <person name="Ye R."/>
            <person name="Li L."/>
            <person name="Wei W."/>
            <person name="Wang X."/>
            <person name="Wang C."/>
            <person name="Huo Q."/>
            <person name="Li W."/>
            <person name="Guo W."/>
            <person name="Chen H."/>
            <person name="Chen S."/>
            <person name="Zhou L."/>
            <person name="Zhou L."/>
            <person name="Ni X."/>
            <person name="Tian J."/>
            <person name="Zhou Y."/>
            <person name="Sheng Y."/>
            <person name="Liu T."/>
            <person name="Pan Y."/>
            <person name="Xia L."/>
            <person name="Li J."/>
            <person name="Zhao F."/>
            <person name="Cao W."/>
        </authorList>
    </citation>
    <scope>NUCLEOTIDE SEQUENCE</scope>
    <source>
        <strain evidence="6">Rmic-2018</strain>
        <tissue evidence="6">Larvae</tissue>
    </source>
</reference>
<comment type="similarity">
    <text evidence="1">Belongs to the peptidase C19 family.</text>
</comment>
<feature type="compositionally biased region" description="Basic and acidic residues" evidence="4">
    <location>
        <begin position="1712"/>
        <end position="1721"/>
    </location>
</feature>
<evidence type="ECO:0000256" key="1">
    <source>
        <dbReference type="ARBA" id="ARBA00009085"/>
    </source>
</evidence>
<feature type="domain" description="USP" evidence="5">
    <location>
        <begin position="176"/>
        <end position="505"/>
    </location>
</feature>
<dbReference type="PROSITE" id="PS50235">
    <property type="entry name" value="USP_3"/>
    <property type="match status" value="1"/>
</dbReference>
<dbReference type="PANTHER" id="PTHR22975">
    <property type="entry name" value="UBIQUITIN SPECIFIC PROTEINASE"/>
    <property type="match status" value="1"/>
</dbReference>
<dbReference type="InterPro" id="IPR052398">
    <property type="entry name" value="Ubiquitin_hydrolase_53/54"/>
</dbReference>
<feature type="region of interest" description="Disordered" evidence="4">
    <location>
        <begin position="1637"/>
        <end position="1667"/>
    </location>
</feature>
<feature type="compositionally biased region" description="Polar residues" evidence="4">
    <location>
        <begin position="1701"/>
        <end position="1711"/>
    </location>
</feature>
<dbReference type="InterPro" id="IPR001394">
    <property type="entry name" value="Peptidase_C19_UCH"/>
</dbReference>
<dbReference type="CDD" id="cd02257">
    <property type="entry name" value="Peptidase_C19"/>
    <property type="match status" value="1"/>
</dbReference>
<feature type="region of interest" description="Disordered" evidence="4">
    <location>
        <begin position="1303"/>
        <end position="1332"/>
    </location>
</feature>
<dbReference type="GO" id="GO:0004843">
    <property type="term" value="F:cysteine-type deubiquitinase activity"/>
    <property type="evidence" value="ECO:0007669"/>
    <property type="project" value="InterPro"/>
</dbReference>
<feature type="region of interest" description="Disordered" evidence="4">
    <location>
        <begin position="678"/>
        <end position="699"/>
    </location>
</feature>
<dbReference type="InterPro" id="IPR038765">
    <property type="entry name" value="Papain-like_cys_pep_sf"/>
</dbReference>
<feature type="region of interest" description="Disordered" evidence="4">
    <location>
        <begin position="891"/>
        <end position="945"/>
    </location>
</feature>
<feature type="region of interest" description="Disordered" evidence="4">
    <location>
        <begin position="1083"/>
        <end position="1103"/>
    </location>
</feature>
<feature type="region of interest" description="Disordered" evidence="4">
    <location>
        <begin position="1737"/>
        <end position="1756"/>
    </location>
</feature>
<dbReference type="Pfam" id="PF00443">
    <property type="entry name" value="UCH"/>
    <property type="match status" value="1"/>
</dbReference>
<feature type="compositionally biased region" description="Basic and acidic residues" evidence="4">
    <location>
        <begin position="43"/>
        <end position="65"/>
    </location>
</feature>
<proteinExistence type="inferred from homology"/>
<feature type="region of interest" description="Disordered" evidence="4">
    <location>
        <begin position="1403"/>
        <end position="1422"/>
    </location>
</feature>
<reference evidence="6" key="1">
    <citation type="journal article" date="2020" name="Cell">
        <title>Large-Scale Comparative Analyses of Tick Genomes Elucidate Their Genetic Diversity and Vector Capacities.</title>
        <authorList>
            <consortium name="Tick Genome and Microbiome Consortium (TIGMIC)"/>
            <person name="Jia N."/>
            <person name="Wang J."/>
            <person name="Shi W."/>
            <person name="Du L."/>
            <person name="Sun Y."/>
            <person name="Zhan W."/>
            <person name="Jiang J.F."/>
            <person name="Wang Q."/>
            <person name="Zhang B."/>
            <person name="Ji P."/>
            <person name="Bell-Sakyi L."/>
            <person name="Cui X.M."/>
            <person name="Yuan T.T."/>
            <person name="Jiang B.G."/>
            <person name="Yang W.F."/>
            <person name="Lam T.T."/>
            <person name="Chang Q.C."/>
            <person name="Ding S.J."/>
            <person name="Wang X.J."/>
            <person name="Zhu J.G."/>
            <person name="Ruan X.D."/>
            <person name="Zhao L."/>
            <person name="Wei J.T."/>
            <person name="Ye R.Z."/>
            <person name="Que T.C."/>
            <person name="Du C.H."/>
            <person name="Zhou Y.H."/>
            <person name="Cheng J.X."/>
            <person name="Dai P.F."/>
            <person name="Guo W.B."/>
            <person name="Han X.H."/>
            <person name="Huang E.J."/>
            <person name="Li L.F."/>
            <person name="Wei W."/>
            <person name="Gao Y.C."/>
            <person name="Liu J.Z."/>
            <person name="Shao H.Z."/>
            <person name="Wang X."/>
            <person name="Wang C.C."/>
            <person name="Yang T.C."/>
            <person name="Huo Q.B."/>
            <person name="Li W."/>
            <person name="Chen H.Y."/>
            <person name="Chen S.E."/>
            <person name="Zhou L.G."/>
            <person name="Ni X.B."/>
            <person name="Tian J.H."/>
            <person name="Sheng Y."/>
            <person name="Liu T."/>
            <person name="Pan Y.S."/>
            <person name="Xia L.Y."/>
            <person name="Li J."/>
            <person name="Zhao F."/>
            <person name="Cao W.C."/>
        </authorList>
    </citation>
    <scope>NUCLEOTIDE SEQUENCE</scope>
    <source>
        <strain evidence="6">Rmic-2018</strain>
    </source>
</reference>
<dbReference type="SUPFAM" id="SSF54001">
    <property type="entry name" value="Cysteine proteinases"/>
    <property type="match status" value="1"/>
</dbReference>
<keyword evidence="7" id="KW-1185">Reference proteome</keyword>
<feature type="region of interest" description="Disordered" evidence="4">
    <location>
        <begin position="1001"/>
        <end position="1070"/>
    </location>
</feature>
<dbReference type="GO" id="GO:0016579">
    <property type="term" value="P:protein deubiquitination"/>
    <property type="evidence" value="ECO:0007669"/>
    <property type="project" value="InterPro"/>
</dbReference>
<comment type="caution">
    <text evidence="6">The sequence shown here is derived from an EMBL/GenBank/DDBJ whole genome shotgun (WGS) entry which is preliminary data.</text>
</comment>
<evidence type="ECO:0000256" key="3">
    <source>
        <dbReference type="ARBA" id="ARBA00022801"/>
    </source>
</evidence>
<evidence type="ECO:0000256" key="4">
    <source>
        <dbReference type="SAM" id="MobiDB-lite"/>
    </source>
</evidence>
<evidence type="ECO:0000313" key="7">
    <source>
        <dbReference type="Proteomes" id="UP000821866"/>
    </source>
</evidence>
<feature type="compositionally biased region" description="Basic and acidic residues" evidence="4">
    <location>
        <begin position="16"/>
        <end position="26"/>
    </location>
</feature>
<feature type="compositionally biased region" description="Basic and acidic residues" evidence="4">
    <location>
        <begin position="1088"/>
        <end position="1103"/>
    </location>
</feature>